<dbReference type="PANTHER" id="PTHR43751">
    <property type="entry name" value="SULFATASE"/>
    <property type="match status" value="1"/>
</dbReference>
<dbReference type="PANTHER" id="PTHR43751:SF3">
    <property type="entry name" value="SULFATASE N-TERMINAL DOMAIN-CONTAINING PROTEIN"/>
    <property type="match status" value="1"/>
</dbReference>
<reference evidence="2 3" key="1">
    <citation type="submission" date="2020-07" db="EMBL/GenBank/DDBJ databases">
        <title>Gai3-2, isolated from salt lake.</title>
        <authorList>
            <person name="Cui H."/>
            <person name="Shi X."/>
        </authorList>
    </citation>
    <scope>NUCLEOTIDE SEQUENCE [LARGE SCALE GENOMIC DNA]</scope>
    <source>
        <strain evidence="2 3">Gai3-2</strain>
    </source>
</reference>
<dbReference type="Proteomes" id="UP000509750">
    <property type="component" value="Chromosome"/>
</dbReference>
<evidence type="ECO:0000313" key="2">
    <source>
        <dbReference type="EMBL" id="QLG26096.1"/>
    </source>
</evidence>
<dbReference type="InterPro" id="IPR017850">
    <property type="entry name" value="Alkaline_phosphatase_core_sf"/>
</dbReference>
<dbReference type="GeneID" id="56027252"/>
<dbReference type="InterPro" id="IPR000917">
    <property type="entry name" value="Sulfatase_N"/>
</dbReference>
<dbReference type="OrthoDB" id="3164at2157"/>
<gene>
    <name evidence="2" type="ORF">HUG10_00425</name>
</gene>
<dbReference type="Gene3D" id="3.30.1120.10">
    <property type="match status" value="1"/>
</dbReference>
<evidence type="ECO:0000313" key="3">
    <source>
        <dbReference type="Proteomes" id="UP000509750"/>
    </source>
</evidence>
<dbReference type="Pfam" id="PF00884">
    <property type="entry name" value="Sulfatase"/>
    <property type="match status" value="1"/>
</dbReference>
<keyword evidence="3" id="KW-1185">Reference proteome</keyword>
<dbReference type="RefSeq" id="WP_179167671.1">
    <property type="nucleotide sequence ID" value="NZ_CP058529.1"/>
</dbReference>
<accession>A0A7D5KDE4</accession>
<evidence type="ECO:0000259" key="1">
    <source>
        <dbReference type="Pfam" id="PF00884"/>
    </source>
</evidence>
<proteinExistence type="predicted"/>
<dbReference type="KEGG" id="halg:HUG10_00425"/>
<protein>
    <submittedName>
        <fullName evidence="2">Sulfatase</fullName>
    </submittedName>
</protein>
<sequence>MQDTLLITIDSLRADHVSHLGYERDTTPNIDKYAAQGTTFTNAFAHACSTRPSFPSILTSTYATMYGGYERVSDEQTVVSEVFHDAGYRTAGFHSNLYLSADFGYDRGFDTFFDSKTHPSPTARLRQAVKDRLNEDGVVYQTLARAFEVAERQAGANIGSAYVTADEITDMGVEWIQEADNEQPNFLWVHYMDVHHPYVPPVEQQLAFRDEPIDKRRAIRLRRKMLEEPGEVTSEELSDIIDLYDAEIRFSDTEIGRLVESARDVWGDVNVMVTSDHGEEFTEHGRFSHQNRFYDEAIHVPLVFDDGEHDGEHNDLVGLLDVSPTLVDSAGLNAPENFHGESLQRLFDGDWDRNVHIADWKSTNTGEKRFAYRDHEWKYIRRGNEEELFYLPDDPMETENVISKHESIADRCQAVIREHEREVEVTDVGVGEVEMEEGVKKRLRQLGYRE</sequence>
<dbReference type="SUPFAM" id="SSF53649">
    <property type="entry name" value="Alkaline phosphatase-like"/>
    <property type="match status" value="1"/>
</dbReference>
<dbReference type="EMBL" id="CP058529">
    <property type="protein sequence ID" value="QLG26096.1"/>
    <property type="molecule type" value="Genomic_DNA"/>
</dbReference>
<feature type="domain" description="Sulfatase N-terminal" evidence="1">
    <location>
        <begin position="3"/>
        <end position="331"/>
    </location>
</feature>
<organism evidence="2 3">
    <name type="scientific">Halorarum halophilum</name>
    <dbReference type="NCBI Taxonomy" id="2743090"/>
    <lineage>
        <taxon>Archaea</taxon>
        <taxon>Methanobacteriati</taxon>
        <taxon>Methanobacteriota</taxon>
        <taxon>Stenosarchaea group</taxon>
        <taxon>Halobacteria</taxon>
        <taxon>Halobacteriales</taxon>
        <taxon>Haloferacaceae</taxon>
        <taxon>Halorarum</taxon>
    </lineage>
</organism>
<dbReference type="Gene3D" id="3.40.720.10">
    <property type="entry name" value="Alkaline Phosphatase, subunit A"/>
    <property type="match status" value="1"/>
</dbReference>
<name>A0A7D5KDE4_9EURY</name>
<dbReference type="AlphaFoldDB" id="A0A7D5KDE4"/>
<dbReference type="InterPro" id="IPR052701">
    <property type="entry name" value="GAG_Ulvan_Degrading_Sulfatases"/>
</dbReference>
<dbReference type="CDD" id="cd16148">
    <property type="entry name" value="sulfatase_like"/>
    <property type="match status" value="1"/>
</dbReference>